<organism evidence="1 2">
    <name type="scientific">Atta colombica</name>
    <dbReference type="NCBI Taxonomy" id="520822"/>
    <lineage>
        <taxon>Eukaryota</taxon>
        <taxon>Metazoa</taxon>
        <taxon>Ecdysozoa</taxon>
        <taxon>Arthropoda</taxon>
        <taxon>Hexapoda</taxon>
        <taxon>Insecta</taxon>
        <taxon>Pterygota</taxon>
        <taxon>Neoptera</taxon>
        <taxon>Endopterygota</taxon>
        <taxon>Hymenoptera</taxon>
        <taxon>Apocrita</taxon>
        <taxon>Aculeata</taxon>
        <taxon>Formicoidea</taxon>
        <taxon>Formicidae</taxon>
        <taxon>Myrmicinae</taxon>
        <taxon>Atta</taxon>
    </lineage>
</organism>
<sequence length="118" mass="14201">MFRLQHESVRLKSGRFFRDTKITFNRKSTTFNKRVPKTKLYKKMYILYTRWVICNPEMNFEVILVKGYARIETSNAKLVSIFCYMNHKRNCDTFYESCHVNKCMIHGLGQYAFDISEM</sequence>
<gene>
    <name evidence="1" type="ORF">ALC53_09846</name>
</gene>
<dbReference type="EMBL" id="KQ976587">
    <property type="protein sequence ID" value="KYM79734.1"/>
    <property type="molecule type" value="Genomic_DNA"/>
</dbReference>
<evidence type="ECO:0000313" key="1">
    <source>
        <dbReference type="EMBL" id="KYM79734.1"/>
    </source>
</evidence>
<reference evidence="1 2" key="1">
    <citation type="submission" date="2015-09" db="EMBL/GenBank/DDBJ databases">
        <title>Atta colombica WGS genome.</title>
        <authorList>
            <person name="Nygaard S."/>
            <person name="Hu H."/>
            <person name="Boomsma J."/>
            <person name="Zhang G."/>
        </authorList>
    </citation>
    <scope>NUCLEOTIDE SEQUENCE [LARGE SCALE GENOMIC DNA]</scope>
    <source>
        <strain evidence="1">Treedump-2</strain>
        <tissue evidence="1">Whole body</tissue>
    </source>
</reference>
<dbReference type="Proteomes" id="UP000078540">
    <property type="component" value="Unassembled WGS sequence"/>
</dbReference>
<evidence type="ECO:0000313" key="2">
    <source>
        <dbReference type="Proteomes" id="UP000078540"/>
    </source>
</evidence>
<proteinExistence type="predicted"/>
<keyword evidence="2" id="KW-1185">Reference proteome</keyword>
<accession>A0A195B6C5</accession>
<protein>
    <submittedName>
        <fullName evidence="1">Uncharacterized protein</fullName>
    </submittedName>
</protein>
<name>A0A195B6C5_9HYME</name>
<dbReference type="AlphaFoldDB" id="A0A195B6C5"/>